<organism evidence="1 2">
    <name type="scientific">Nitrospirillum iridis</name>
    <dbReference type="NCBI Taxonomy" id="765888"/>
    <lineage>
        <taxon>Bacteria</taxon>
        <taxon>Pseudomonadati</taxon>
        <taxon>Pseudomonadota</taxon>
        <taxon>Alphaproteobacteria</taxon>
        <taxon>Rhodospirillales</taxon>
        <taxon>Azospirillaceae</taxon>
        <taxon>Nitrospirillum</taxon>
    </lineage>
</organism>
<dbReference type="RefSeq" id="WP_184799888.1">
    <property type="nucleotide sequence ID" value="NZ_JACIIZ010000005.1"/>
</dbReference>
<dbReference type="AlphaFoldDB" id="A0A7X0AZG8"/>
<reference evidence="1 2" key="1">
    <citation type="submission" date="2020-08" db="EMBL/GenBank/DDBJ databases">
        <title>Genomic Encyclopedia of Type Strains, Phase IV (KMG-IV): sequencing the most valuable type-strain genomes for metagenomic binning, comparative biology and taxonomic classification.</title>
        <authorList>
            <person name="Goeker M."/>
        </authorList>
    </citation>
    <scope>NUCLEOTIDE SEQUENCE [LARGE SCALE GENOMIC DNA]</scope>
    <source>
        <strain evidence="1 2">DSM 22198</strain>
    </source>
</reference>
<evidence type="ECO:0000313" key="1">
    <source>
        <dbReference type="EMBL" id="MBB6251409.1"/>
    </source>
</evidence>
<protein>
    <submittedName>
        <fullName evidence="1">Uncharacterized protein</fullName>
    </submittedName>
</protein>
<comment type="caution">
    <text evidence="1">The sequence shown here is derived from an EMBL/GenBank/DDBJ whole genome shotgun (WGS) entry which is preliminary data.</text>
</comment>
<accession>A0A7X0AZG8</accession>
<dbReference type="EMBL" id="JACIIZ010000005">
    <property type="protein sequence ID" value="MBB6251409.1"/>
    <property type="molecule type" value="Genomic_DNA"/>
</dbReference>
<evidence type="ECO:0000313" key="2">
    <source>
        <dbReference type="Proteomes" id="UP000539175"/>
    </source>
</evidence>
<gene>
    <name evidence="1" type="ORF">FHS74_001960</name>
</gene>
<name>A0A7X0AZG8_9PROT</name>
<dbReference type="Proteomes" id="UP000539175">
    <property type="component" value="Unassembled WGS sequence"/>
</dbReference>
<keyword evidence="2" id="KW-1185">Reference proteome</keyword>
<sequence length="62" mass="6849">MAWSEQGWMQRLRRQAEALSRSADRLDAASLTAADPFEAHVLRRAAFALADRAESIPYAGMG</sequence>
<proteinExistence type="predicted"/>